<dbReference type="Proteomes" id="UP000309170">
    <property type="component" value="Unassembled WGS sequence"/>
</dbReference>
<evidence type="ECO:0000256" key="3">
    <source>
        <dbReference type="ARBA" id="ARBA00023125"/>
    </source>
</evidence>
<dbReference type="InterPro" id="IPR000843">
    <property type="entry name" value="HTH_LacI"/>
</dbReference>
<dbReference type="RefSeq" id="WP_137017771.1">
    <property type="nucleotide sequence ID" value="NZ_SZNS01000025.1"/>
</dbReference>
<dbReference type="EMBL" id="SZNT01000147">
    <property type="protein sequence ID" value="TKH11611.1"/>
    <property type="molecule type" value="Genomic_DNA"/>
</dbReference>
<sequence>MCKRLHKVIEGDILATIRDVAKEAGVSVATVSRVMNGSGYAHEDTKKVVMAAVEKLNYKPNEVARSLYKRKSKLVGLILPDITNPFFPEMARGVEDYLQQFGYRLIFGNSDEKRDKEIEYIDTFLQNNVVGMIASTSEEANENFDNLDIPVVLLDRTAEKLPAVYSDQKTGGKLAARVLLDRGSTNIVLIRGPVEIKPVYERYMAALEELKQAKVNVQVMDSSLTLQGGQTCVKQLFEQYPETDGIIACNDIVAAAALQEILKRGIRIPEDIQLIGYDDIAFTALLHPPLSTIRQPAYEMGTQAAEMLIKRINQEKLEVTHEKLPVSFVERQTTRRKAEKT</sequence>
<evidence type="ECO:0000256" key="2">
    <source>
        <dbReference type="ARBA" id="ARBA00023015"/>
    </source>
</evidence>
<dbReference type="CDD" id="cd06291">
    <property type="entry name" value="PBP1_Qymf-like"/>
    <property type="match status" value="1"/>
</dbReference>
<evidence type="ECO:0000259" key="5">
    <source>
        <dbReference type="PROSITE" id="PS50932"/>
    </source>
</evidence>
<dbReference type="Pfam" id="PF13377">
    <property type="entry name" value="Peripla_BP_3"/>
    <property type="match status" value="1"/>
</dbReference>
<proteinExistence type="predicted"/>
<dbReference type="InterPro" id="IPR010982">
    <property type="entry name" value="Lambda_DNA-bd_dom_sf"/>
</dbReference>
<feature type="domain" description="HTH lacI-type" evidence="5">
    <location>
        <begin position="15"/>
        <end position="69"/>
    </location>
</feature>
<dbReference type="Pfam" id="PF00356">
    <property type="entry name" value="LacI"/>
    <property type="match status" value="1"/>
</dbReference>
<dbReference type="SUPFAM" id="SSF53822">
    <property type="entry name" value="Periplasmic binding protein-like I"/>
    <property type="match status" value="1"/>
</dbReference>
<evidence type="ECO:0000256" key="4">
    <source>
        <dbReference type="ARBA" id="ARBA00023163"/>
    </source>
</evidence>
<dbReference type="GO" id="GO:0000976">
    <property type="term" value="F:transcription cis-regulatory region binding"/>
    <property type="evidence" value="ECO:0007669"/>
    <property type="project" value="TreeGrafter"/>
</dbReference>
<dbReference type="PANTHER" id="PTHR30146:SF95">
    <property type="entry name" value="RIBOSE OPERON REPRESSOR"/>
    <property type="match status" value="1"/>
</dbReference>
<dbReference type="SMART" id="SM00354">
    <property type="entry name" value="HTH_LACI"/>
    <property type="match status" value="1"/>
</dbReference>
<keyword evidence="2" id="KW-0805">Transcription regulation</keyword>
<dbReference type="PRINTS" id="PR00036">
    <property type="entry name" value="HTHLACI"/>
</dbReference>
<comment type="caution">
    <text evidence="6">The sequence shown here is derived from an EMBL/GenBank/DDBJ whole genome shotgun (WGS) entry which is preliminary data.</text>
</comment>
<dbReference type="OrthoDB" id="9796186at2"/>
<dbReference type="GO" id="GO:0003700">
    <property type="term" value="F:DNA-binding transcription factor activity"/>
    <property type="evidence" value="ECO:0007669"/>
    <property type="project" value="TreeGrafter"/>
</dbReference>
<dbReference type="InterPro" id="IPR028082">
    <property type="entry name" value="Peripla_BP_I"/>
</dbReference>
<keyword evidence="3" id="KW-0238">DNA-binding</keyword>
<evidence type="ECO:0000256" key="1">
    <source>
        <dbReference type="ARBA" id="ARBA00022491"/>
    </source>
</evidence>
<evidence type="ECO:0000313" key="7">
    <source>
        <dbReference type="Proteomes" id="UP000309170"/>
    </source>
</evidence>
<gene>
    <name evidence="6" type="ORF">FC678_11740</name>
</gene>
<organism evidence="6 7">
    <name type="scientific">Peribacillus simplex</name>
    <dbReference type="NCBI Taxonomy" id="1478"/>
    <lineage>
        <taxon>Bacteria</taxon>
        <taxon>Bacillati</taxon>
        <taxon>Bacillota</taxon>
        <taxon>Bacilli</taxon>
        <taxon>Bacillales</taxon>
        <taxon>Bacillaceae</taxon>
        <taxon>Peribacillus</taxon>
    </lineage>
</organism>
<dbReference type="PROSITE" id="PS50932">
    <property type="entry name" value="HTH_LACI_2"/>
    <property type="match status" value="1"/>
</dbReference>
<protein>
    <submittedName>
        <fullName evidence="6">LacI family transcriptional regulator</fullName>
    </submittedName>
</protein>
<dbReference type="PANTHER" id="PTHR30146">
    <property type="entry name" value="LACI-RELATED TRANSCRIPTIONAL REPRESSOR"/>
    <property type="match status" value="1"/>
</dbReference>
<name>A0A9X8ZH70_9BACI</name>
<dbReference type="InterPro" id="IPR046335">
    <property type="entry name" value="LacI/GalR-like_sensor"/>
</dbReference>
<accession>A0A9X8ZH70</accession>
<keyword evidence="4" id="KW-0804">Transcription</keyword>
<dbReference type="SUPFAM" id="SSF47413">
    <property type="entry name" value="lambda repressor-like DNA-binding domains"/>
    <property type="match status" value="1"/>
</dbReference>
<evidence type="ECO:0000313" key="6">
    <source>
        <dbReference type="EMBL" id="TKH11611.1"/>
    </source>
</evidence>
<dbReference type="AlphaFoldDB" id="A0A9X8ZH70"/>
<reference evidence="6 7" key="1">
    <citation type="journal article" date="2019" name="Environ. Microbiol.">
        <title>An active ?-lactamase is a part of an orchestrated cell wall stress resistance network of Bacillus subtilis and related rhizosphere species.</title>
        <authorList>
            <person name="Bucher T."/>
            <person name="Keren-Paz A."/>
            <person name="Hausser J."/>
            <person name="Olender T."/>
            <person name="Cytryn E."/>
            <person name="Kolodkin-Gal I."/>
        </authorList>
    </citation>
    <scope>NUCLEOTIDE SEQUENCE [LARGE SCALE GENOMIC DNA]</scope>
    <source>
        <strain evidence="6 7">I4</strain>
    </source>
</reference>
<keyword evidence="1" id="KW-0678">Repressor</keyword>
<dbReference type="PROSITE" id="PS00356">
    <property type="entry name" value="HTH_LACI_1"/>
    <property type="match status" value="1"/>
</dbReference>
<dbReference type="CDD" id="cd01392">
    <property type="entry name" value="HTH_LacI"/>
    <property type="match status" value="1"/>
</dbReference>
<dbReference type="Gene3D" id="1.10.260.40">
    <property type="entry name" value="lambda repressor-like DNA-binding domains"/>
    <property type="match status" value="1"/>
</dbReference>
<dbReference type="Gene3D" id="3.40.50.2300">
    <property type="match status" value="2"/>
</dbReference>